<feature type="region of interest" description="Disordered" evidence="1">
    <location>
        <begin position="293"/>
        <end position="441"/>
    </location>
</feature>
<feature type="compositionally biased region" description="Acidic residues" evidence="1">
    <location>
        <begin position="320"/>
        <end position="338"/>
    </location>
</feature>
<gene>
    <name evidence="3" type="ORF">A4U43_C01F2890</name>
</gene>
<dbReference type="PANTHER" id="PTHR33873:SF15">
    <property type="entry name" value="TRANSCRIPTION FACTOR VOZ2"/>
    <property type="match status" value="1"/>
</dbReference>
<dbReference type="GO" id="GO:0005634">
    <property type="term" value="C:nucleus"/>
    <property type="evidence" value="ECO:0007669"/>
    <property type="project" value="TreeGrafter"/>
</dbReference>
<dbReference type="InterPro" id="IPR039277">
    <property type="entry name" value="VOZ1/VOZ2"/>
</dbReference>
<accession>A0A5P1FL98</accession>
<sequence>MVRGSNNQQFKDKAKNRVADLEGMFTDLQSARLEEQVHQLLREWKAELCEASPGNSLIGDCKGDSDLSSEIWRLLHIGEEEDDATSKLEEIVAVNSKAEPAESGHENGLGGFQGEEVTVFEQEHFVNQELSKHGFLNIDEYKSTPPTGSHHAVSSCSEKTNGLSYEQFNLHEEVQRSHYINNFEGTLQNGGNIPHHQELSHISEWLPAISPPASAFLNPKCALWDCPRPAEGKRWCQDYCCSGHASLALSEGLPGMNPVLRPGGIDLKDGPLFAALAAKTQGKIVGIPECEGAATTKSPWNAPATGTSTRPRTFKKEEVEDREEEESEEESAEESEEENEKRKGTEGLIEIENPNLVKPKSVKAKDANFEKTTELSRREREEIEKQRAHERYMRLQEQGKTEQARKDLERLALVRQQRAEAAKKREEEKAAKETKKAEARK</sequence>
<dbReference type="Proteomes" id="UP000243459">
    <property type="component" value="Chromosome 1"/>
</dbReference>
<dbReference type="GO" id="GO:0043565">
    <property type="term" value="F:sequence-specific DNA binding"/>
    <property type="evidence" value="ECO:0007669"/>
    <property type="project" value="TreeGrafter"/>
</dbReference>
<evidence type="ECO:0000313" key="3">
    <source>
        <dbReference type="EMBL" id="ONK79095.1"/>
    </source>
</evidence>
<feature type="domain" description="Casein kinase substrate phosphoprotein PP28" evidence="2">
    <location>
        <begin position="353"/>
        <end position="430"/>
    </location>
</feature>
<dbReference type="GO" id="GO:0048578">
    <property type="term" value="P:positive regulation of long-day photoperiodism, flowering"/>
    <property type="evidence" value="ECO:0007669"/>
    <property type="project" value="InterPro"/>
</dbReference>
<name>A0A5P1FL98_ASPOF</name>
<proteinExistence type="predicted"/>
<dbReference type="InterPro" id="IPR019380">
    <property type="entry name" value="Casein_kinase_sb_PP28"/>
</dbReference>
<evidence type="ECO:0000256" key="1">
    <source>
        <dbReference type="SAM" id="MobiDB-lite"/>
    </source>
</evidence>
<dbReference type="EMBL" id="CM007381">
    <property type="protein sequence ID" value="ONK79095.1"/>
    <property type="molecule type" value="Genomic_DNA"/>
</dbReference>
<keyword evidence="4" id="KW-1185">Reference proteome</keyword>
<dbReference type="GO" id="GO:0045893">
    <property type="term" value="P:positive regulation of DNA-templated transcription"/>
    <property type="evidence" value="ECO:0007669"/>
    <property type="project" value="TreeGrafter"/>
</dbReference>
<dbReference type="PANTHER" id="PTHR33873">
    <property type="entry name" value="TRANSCRIPTION FACTOR VOZ1"/>
    <property type="match status" value="1"/>
</dbReference>
<dbReference type="AlphaFoldDB" id="A0A5P1FL98"/>
<feature type="compositionally biased region" description="Basic and acidic residues" evidence="1">
    <location>
        <begin position="363"/>
        <end position="441"/>
    </location>
</feature>
<protein>
    <recommendedName>
        <fullName evidence="2">Casein kinase substrate phosphoprotein PP28 domain-containing protein</fullName>
    </recommendedName>
</protein>
<feature type="compositionally biased region" description="Polar residues" evidence="1">
    <location>
        <begin position="295"/>
        <end position="311"/>
    </location>
</feature>
<evidence type="ECO:0000259" key="2">
    <source>
        <dbReference type="Pfam" id="PF10252"/>
    </source>
</evidence>
<dbReference type="OMA" id="QEFYQCG"/>
<dbReference type="Gramene" id="ONK79095">
    <property type="protein sequence ID" value="ONK79095"/>
    <property type="gene ID" value="A4U43_C01F2890"/>
</dbReference>
<dbReference type="Pfam" id="PF10252">
    <property type="entry name" value="PP28"/>
    <property type="match status" value="1"/>
</dbReference>
<reference evidence="4" key="1">
    <citation type="journal article" date="2017" name="Nat. Commun.">
        <title>The asparagus genome sheds light on the origin and evolution of a young Y chromosome.</title>
        <authorList>
            <person name="Harkess A."/>
            <person name="Zhou J."/>
            <person name="Xu C."/>
            <person name="Bowers J.E."/>
            <person name="Van der Hulst R."/>
            <person name="Ayyampalayam S."/>
            <person name="Mercati F."/>
            <person name="Riccardi P."/>
            <person name="McKain M.R."/>
            <person name="Kakrana A."/>
            <person name="Tang H."/>
            <person name="Ray J."/>
            <person name="Groenendijk J."/>
            <person name="Arikit S."/>
            <person name="Mathioni S.M."/>
            <person name="Nakano M."/>
            <person name="Shan H."/>
            <person name="Telgmann-Rauber A."/>
            <person name="Kanno A."/>
            <person name="Yue Z."/>
            <person name="Chen H."/>
            <person name="Li W."/>
            <person name="Chen Y."/>
            <person name="Xu X."/>
            <person name="Zhang Y."/>
            <person name="Luo S."/>
            <person name="Chen H."/>
            <person name="Gao J."/>
            <person name="Mao Z."/>
            <person name="Pires J.C."/>
            <person name="Luo M."/>
            <person name="Kudrna D."/>
            <person name="Wing R.A."/>
            <person name="Meyers B.C."/>
            <person name="Yi K."/>
            <person name="Kong H."/>
            <person name="Lavrijsen P."/>
            <person name="Sunseri F."/>
            <person name="Falavigna A."/>
            <person name="Ye Y."/>
            <person name="Leebens-Mack J.H."/>
            <person name="Chen G."/>
        </authorList>
    </citation>
    <scope>NUCLEOTIDE SEQUENCE [LARGE SCALE GENOMIC DNA]</scope>
    <source>
        <strain evidence="4">cv. DH0086</strain>
    </source>
</reference>
<evidence type="ECO:0000313" key="4">
    <source>
        <dbReference type="Proteomes" id="UP000243459"/>
    </source>
</evidence>
<organism evidence="3 4">
    <name type="scientific">Asparagus officinalis</name>
    <name type="common">Garden asparagus</name>
    <dbReference type="NCBI Taxonomy" id="4686"/>
    <lineage>
        <taxon>Eukaryota</taxon>
        <taxon>Viridiplantae</taxon>
        <taxon>Streptophyta</taxon>
        <taxon>Embryophyta</taxon>
        <taxon>Tracheophyta</taxon>
        <taxon>Spermatophyta</taxon>
        <taxon>Magnoliopsida</taxon>
        <taxon>Liliopsida</taxon>
        <taxon>Asparagales</taxon>
        <taxon>Asparagaceae</taxon>
        <taxon>Asparagoideae</taxon>
        <taxon>Asparagus</taxon>
    </lineage>
</organism>